<name>A0A4Z2GR12_9TELE</name>
<evidence type="ECO:0000313" key="3">
    <source>
        <dbReference type="Proteomes" id="UP000314294"/>
    </source>
</evidence>
<proteinExistence type="predicted"/>
<feature type="compositionally biased region" description="Low complexity" evidence="1">
    <location>
        <begin position="89"/>
        <end position="104"/>
    </location>
</feature>
<dbReference type="AlphaFoldDB" id="A0A4Z2GR12"/>
<feature type="compositionally biased region" description="Low complexity" evidence="1">
    <location>
        <begin position="57"/>
        <end position="73"/>
    </location>
</feature>
<feature type="compositionally biased region" description="Polar residues" evidence="1">
    <location>
        <begin position="32"/>
        <end position="43"/>
    </location>
</feature>
<organism evidence="2 3">
    <name type="scientific">Liparis tanakae</name>
    <name type="common">Tanaka's snailfish</name>
    <dbReference type="NCBI Taxonomy" id="230148"/>
    <lineage>
        <taxon>Eukaryota</taxon>
        <taxon>Metazoa</taxon>
        <taxon>Chordata</taxon>
        <taxon>Craniata</taxon>
        <taxon>Vertebrata</taxon>
        <taxon>Euteleostomi</taxon>
        <taxon>Actinopterygii</taxon>
        <taxon>Neopterygii</taxon>
        <taxon>Teleostei</taxon>
        <taxon>Neoteleostei</taxon>
        <taxon>Acanthomorphata</taxon>
        <taxon>Eupercaria</taxon>
        <taxon>Perciformes</taxon>
        <taxon>Cottioidei</taxon>
        <taxon>Cottales</taxon>
        <taxon>Liparidae</taxon>
        <taxon>Liparis</taxon>
    </lineage>
</organism>
<accession>A0A4Z2GR12</accession>
<reference evidence="2 3" key="1">
    <citation type="submission" date="2019-03" db="EMBL/GenBank/DDBJ databases">
        <title>First draft genome of Liparis tanakae, snailfish: a comprehensive survey of snailfish specific genes.</title>
        <authorList>
            <person name="Kim W."/>
            <person name="Song I."/>
            <person name="Jeong J.-H."/>
            <person name="Kim D."/>
            <person name="Kim S."/>
            <person name="Ryu S."/>
            <person name="Song J.Y."/>
            <person name="Lee S.K."/>
        </authorList>
    </citation>
    <scope>NUCLEOTIDE SEQUENCE [LARGE SCALE GENOMIC DNA]</scope>
    <source>
        <tissue evidence="2">Muscle</tissue>
    </source>
</reference>
<sequence>MFWKTTAWSWDDAADNDDGGYLLAADLRRTSDSSLDMDQNPIPTTAGLKALTDHNLDPSNPSNPSNPSDPSNPICSRYASTMCVNTNRRQATRETTAATHTPSTVPFSSGSVDLDLVQSGLLLGGLR</sequence>
<feature type="region of interest" description="Disordered" evidence="1">
    <location>
        <begin position="32"/>
        <end position="76"/>
    </location>
</feature>
<comment type="caution">
    <text evidence="2">The sequence shown here is derived from an EMBL/GenBank/DDBJ whole genome shotgun (WGS) entry which is preliminary data.</text>
</comment>
<gene>
    <name evidence="2" type="ORF">EYF80_033991</name>
</gene>
<evidence type="ECO:0000313" key="2">
    <source>
        <dbReference type="EMBL" id="TNN55819.1"/>
    </source>
</evidence>
<dbReference type="EMBL" id="SRLO01000445">
    <property type="protein sequence ID" value="TNN55819.1"/>
    <property type="molecule type" value="Genomic_DNA"/>
</dbReference>
<keyword evidence="3" id="KW-1185">Reference proteome</keyword>
<dbReference type="Proteomes" id="UP000314294">
    <property type="component" value="Unassembled WGS sequence"/>
</dbReference>
<feature type="region of interest" description="Disordered" evidence="1">
    <location>
        <begin position="89"/>
        <end position="108"/>
    </location>
</feature>
<evidence type="ECO:0000256" key="1">
    <source>
        <dbReference type="SAM" id="MobiDB-lite"/>
    </source>
</evidence>
<protein>
    <submittedName>
        <fullName evidence="2">Uncharacterized protein</fullName>
    </submittedName>
</protein>